<dbReference type="Proteomes" id="UP000295313">
    <property type="component" value="Unassembled WGS sequence"/>
</dbReference>
<name>A0A4V6QBQ6_9FLAO</name>
<accession>A0A4V6QBQ6</accession>
<evidence type="ECO:0000313" key="2">
    <source>
        <dbReference type="Proteomes" id="UP000295313"/>
    </source>
</evidence>
<proteinExistence type="predicted"/>
<reference evidence="1 2" key="1">
    <citation type="submission" date="2019-03" db="EMBL/GenBank/DDBJ databases">
        <title>Genomic Encyclopedia of Type Strains, Phase III (KMG-III): the genomes of soil and plant-associated and newly described type strains.</title>
        <authorList>
            <person name="Whitman W."/>
        </authorList>
    </citation>
    <scope>NUCLEOTIDE SEQUENCE [LARGE SCALE GENOMIC DNA]</scope>
    <source>
        <strain evidence="1 2">CGMCC 1.12802</strain>
    </source>
</reference>
<protein>
    <submittedName>
        <fullName evidence="1">Uncharacterized protein</fullName>
    </submittedName>
</protein>
<gene>
    <name evidence="1" type="ORF">B0I22_1682</name>
</gene>
<dbReference type="AlphaFoldDB" id="A0A4V6QBQ6"/>
<dbReference type="SUPFAM" id="SSF46955">
    <property type="entry name" value="Putative DNA-binding domain"/>
    <property type="match status" value="1"/>
</dbReference>
<evidence type="ECO:0000313" key="1">
    <source>
        <dbReference type="EMBL" id="TDX84086.1"/>
    </source>
</evidence>
<dbReference type="EMBL" id="SOEO01000002">
    <property type="protein sequence ID" value="TDX84086.1"/>
    <property type="molecule type" value="Genomic_DNA"/>
</dbReference>
<sequence>MKQFLLFSESQINEWILNLRQTIENILSNGIQLDRTMLMTEKEVAQLLRVSERTMRTYRTHKYFHHIKIEGNVYYLTLILFLDLIVLSLESCV</sequence>
<comment type="caution">
    <text evidence="1">The sequence shown here is derived from an EMBL/GenBank/DDBJ whole genome shotgun (WGS) entry which is preliminary data.</text>
</comment>
<dbReference type="InterPro" id="IPR009061">
    <property type="entry name" value="DNA-bd_dom_put_sf"/>
</dbReference>
<organism evidence="1 2">
    <name type="scientific">Epilithonimonas xixisoli</name>
    <dbReference type="NCBI Taxonomy" id="1476462"/>
    <lineage>
        <taxon>Bacteria</taxon>
        <taxon>Pseudomonadati</taxon>
        <taxon>Bacteroidota</taxon>
        <taxon>Flavobacteriia</taxon>
        <taxon>Flavobacteriales</taxon>
        <taxon>Weeksellaceae</taxon>
        <taxon>Chryseobacterium group</taxon>
        <taxon>Epilithonimonas</taxon>
    </lineage>
</organism>
<keyword evidence="2" id="KW-1185">Reference proteome</keyword>